<gene>
    <name evidence="2" type="primary">LOC111140525</name>
</gene>
<accession>A0A2Y9IR32</accession>
<dbReference type="RefSeq" id="XP_022348460.1">
    <property type="nucleotide sequence ID" value="XM_022492752.1"/>
</dbReference>
<keyword evidence="1" id="KW-1185">Reference proteome</keyword>
<dbReference type="KEGG" id="elk:111140525"/>
<proteinExistence type="predicted"/>
<dbReference type="GeneID" id="111140525"/>
<dbReference type="OrthoDB" id="5788137at2759"/>
<dbReference type="STRING" id="391180.A0A2Y9IR32"/>
<dbReference type="Proteomes" id="UP000248482">
    <property type="component" value="Unplaced"/>
</dbReference>
<protein>
    <submittedName>
        <fullName evidence="2">3-oxo-5-alpha-steroid 4-dehydrogenase 1-like</fullName>
    </submittedName>
</protein>
<sequence length="94" mass="10561">MEPAERFLLDKLAYLQCAMGLLGSVLLRLLRSCYGRYASPGSAFRVPARAAWALQELPSLAVPLWVCTVTAAERLRRAPNRILLAMFLVHYAQR</sequence>
<reference evidence="2" key="1">
    <citation type="submission" date="2025-08" db="UniProtKB">
        <authorList>
            <consortium name="RefSeq"/>
        </authorList>
    </citation>
    <scope>IDENTIFICATION</scope>
    <source>
        <tissue evidence="2">Blood</tissue>
    </source>
</reference>
<dbReference type="AlphaFoldDB" id="A0A2Y9IR32"/>
<name>A0A2Y9IR32_ENHLU</name>
<organism evidence="1 2">
    <name type="scientific">Enhydra lutris kenyoni</name>
    <name type="common">northern sea otter</name>
    <dbReference type="NCBI Taxonomy" id="391180"/>
    <lineage>
        <taxon>Eukaryota</taxon>
        <taxon>Metazoa</taxon>
        <taxon>Chordata</taxon>
        <taxon>Craniata</taxon>
        <taxon>Vertebrata</taxon>
        <taxon>Euteleostomi</taxon>
        <taxon>Mammalia</taxon>
        <taxon>Eutheria</taxon>
        <taxon>Laurasiatheria</taxon>
        <taxon>Carnivora</taxon>
        <taxon>Caniformia</taxon>
        <taxon>Musteloidea</taxon>
        <taxon>Mustelidae</taxon>
        <taxon>Lutrinae</taxon>
        <taxon>Enhydra</taxon>
    </lineage>
</organism>
<evidence type="ECO:0000313" key="2">
    <source>
        <dbReference type="RefSeq" id="XP_022348460.1"/>
    </source>
</evidence>
<evidence type="ECO:0000313" key="1">
    <source>
        <dbReference type="Proteomes" id="UP000248482"/>
    </source>
</evidence>